<feature type="domain" description="HTH araC/xylS-type" evidence="4">
    <location>
        <begin position="174"/>
        <end position="271"/>
    </location>
</feature>
<dbReference type="Pfam" id="PF12833">
    <property type="entry name" value="HTH_18"/>
    <property type="match status" value="1"/>
</dbReference>
<dbReference type="RefSeq" id="WP_273438051.1">
    <property type="nucleotide sequence ID" value="NZ_PKUN01000003.1"/>
</dbReference>
<dbReference type="Proteomes" id="UP000235015">
    <property type="component" value="Unassembled WGS sequence"/>
</dbReference>
<keyword evidence="1" id="KW-0805">Transcription regulation</keyword>
<name>A0A2N6CZU0_9GAMM</name>
<dbReference type="EMBL" id="PKUN01000003">
    <property type="protein sequence ID" value="PLX62899.1"/>
    <property type="molecule type" value="Genomic_DNA"/>
</dbReference>
<dbReference type="PANTHER" id="PTHR46796">
    <property type="entry name" value="HTH-TYPE TRANSCRIPTIONAL ACTIVATOR RHAS-RELATED"/>
    <property type="match status" value="1"/>
</dbReference>
<accession>A0A2N6CZU0</accession>
<dbReference type="InterPro" id="IPR032783">
    <property type="entry name" value="AraC_lig"/>
</dbReference>
<evidence type="ECO:0000256" key="1">
    <source>
        <dbReference type="ARBA" id="ARBA00023015"/>
    </source>
</evidence>
<dbReference type="GO" id="GO:0003700">
    <property type="term" value="F:DNA-binding transcription factor activity"/>
    <property type="evidence" value="ECO:0007669"/>
    <property type="project" value="InterPro"/>
</dbReference>
<protein>
    <submittedName>
        <fullName evidence="5">AraC family transcriptional regulator</fullName>
    </submittedName>
</protein>
<dbReference type="InterPro" id="IPR018060">
    <property type="entry name" value="HTH_AraC"/>
</dbReference>
<proteinExistence type="predicted"/>
<organism evidence="5 6">
    <name type="scientific">Sedimenticola selenatireducens</name>
    <dbReference type="NCBI Taxonomy" id="191960"/>
    <lineage>
        <taxon>Bacteria</taxon>
        <taxon>Pseudomonadati</taxon>
        <taxon>Pseudomonadota</taxon>
        <taxon>Gammaproteobacteria</taxon>
        <taxon>Chromatiales</taxon>
        <taxon>Sedimenticolaceae</taxon>
        <taxon>Sedimenticola</taxon>
    </lineage>
</organism>
<dbReference type="STRING" id="1111735.GCA_000428045_04048"/>
<dbReference type="SMART" id="SM00342">
    <property type="entry name" value="HTH_ARAC"/>
    <property type="match status" value="1"/>
</dbReference>
<dbReference type="PROSITE" id="PS00041">
    <property type="entry name" value="HTH_ARAC_FAMILY_1"/>
    <property type="match status" value="1"/>
</dbReference>
<evidence type="ECO:0000259" key="4">
    <source>
        <dbReference type="PROSITE" id="PS01124"/>
    </source>
</evidence>
<dbReference type="Pfam" id="PF12852">
    <property type="entry name" value="Cupin_6"/>
    <property type="match status" value="1"/>
</dbReference>
<gene>
    <name evidence="5" type="ORF">C0630_04655</name>
</gene>
<dbReference type="InterPro" id="IPR018062">
    <property type="entry name" value="HTH_AraC-typ_CS"/>
</dbReference>
<reference evidence="5 6" key="1">
    <citation type="submission" date="2017-11" db="EMBL/GenBank/DDBJ databases">
        <title>Genome-resolved metagenomics identifies genetic mobility, metabolic interactions, and unexpected diversity in perchlorate-reducing communities.</title>
        <authorList>
            <person name="Barnum T.P."/>
            <person name="Figueroa I.A."/>
            <person name="Carlstrom C.I."/>
            <person name="Lucas L.N."/>
            <person name="Engelbrektson A.L."/>
            <person name="Coates J.D."/>
        </authorList>
    </citation>
    <scope>NUCLEOTIDE SEQUENCE [LARGE SCALE GENOMIC DNA]</scope>
    <source>
        <strain evidence="5">BM301</strain>
    </source>
</reference>
<dbReference type="AlphaFoldDB" id="A0A2N6CZU0"/>
<dbReference type="SUPFAM" id="SSF46689">
    <property type="entry name" value="Homeodomain-like"/>
    <property type="match status" value="2"/>
</dbReference>
<dbReference type="GO" id="GO:0043565">
    <property type="term" value="F:sequence-specific DNA binding"/>
    <property type="evidence" value="ECO:0007669"/>
    <property type="project" value="InterPro"/>
</dbReference>
<evidence type="ECO:0000256" key="3">
    <source>
        <dbReference type="ARBA" id="ARBA00023163"/>
    </source>
</evidence>
<evidence type="ECO:0000313" key="6">
    <source>
        <dbReference type="Proteomes" id="UP000235015"/>
    </source>
</evidence>
<dbReference type="PROSITE" id="PS01124">
    <property type="entry name" value="HTH_ARAC_FAMILY_2"/>
    <property type="match status" value="1"/>
</dbReference>
<dbReference type="InterPro" id="IPR050204">
    <property type="entry name" value="AraC_XylS_family_regulators"/>
</dbReference>
<dbReference type="Gene3D" id="1.10.10.60">
    <property type="entry name" value="Homeodomain-like"/>
    <property type="match status" value="2"/>
</dbReference>
<keyword evidence="2" id="KW-0238">DNA-binding</keyword>
<dbReference type="PANTHER" id="PTHR46796:SF7">
    <property type="entry name" value="ARAC FAMILY TRANSCRIPTIONAL REGULATOR"/>
    <property type="match status" value="1"/>
</dbReference>
<dbReference type="InterPro" id="IPR009057">
    <property type="entry name" value="Homeodomain-like_sf"/>
</dbReference>
<keyword evidence="3" id="KW-0804">Transcription</keyword>
<sequence length="277" mass="30622">MSDRLVELLKCFSLKARVFQTGPLCHSASFDQVAGVGYIHVLQSGRLQVRSQAHAALQFDEPVLFLYMNPTTHHLTPQGPDVEMVCASFEFGAGLNNPLARALPDVVVIRLADIPALERALALLFIEAGDHHCGQQAILDRMMEVIIVLVLRDLMDQHRLQFGLLAGLADDRLARAITAMHAEPAREWSLEALAETANMSRARFANRFREVVGTTPGAYLGEWRLTVAQSLLRQGKPVQYVADVVGYGSASALSRSFRAHVGRSPREWLKRDQKSTG</sequence>
<comment type="caution">
    <text evidence="5">The sequence shown here is derived from an EMBL/GenBank/DDBJ whole genome shotgun (WGS) entry which is preliminary data.</text>
</comment>
<evidence type="ECO:0000313" key="5">
    <source>
        <dbReference type="EMBL" id="PLX62899.1"/>
    </source>
</evidence>
<evidence type="ECO:0000256" key="2">
    <source>
        <dbReference type="ARBA" id="ARBA00023125"/>
    </source>
</evidence>